<dbReference type="Proteomes" id="UP000275267">
    <property type="component" value="Unassembled WGS sequence"/>
</dbReference>
<evidence type="ECO:0000256" key="2">
    <source>
        <dbReference type="SAM" id="MobiDB-lite"/>
    </source>
</evidence>
<dbReference type="STRING" id="4540.A0A3L6PDU4"/>
<feature type="compositionally biased region" description="Low complexity" evidence="2">
    <location>
        <begin position="174"/>
        <end position="185"/>
    </location>
</feature>
<dbReference type="EMBL" id="PQIB02000018">
    <property type="protein sequence ID" value="RLM55099.1"/>
    <property type="molecule type" value="Genomic_DNA"/>
</dbReference>
<organism evidence="4 5">
    <name type="scientific">Panicum miliaceum</name>
    <name type="common">Proso millet</name>
    <name type="synonym">Broomcorn millet</name>
    <dbReference type="NCBI Taxonomy" id="4540"/>
    <lineage>
        <taxon>Eukaryota</taxon>
        <taxon>Viridiplantae</taxon>
        <taxon>Streptophyta</taxon>
        <taxon>Embryophyta</taxon>
        <taxon>Tracheophyta</taxon>
        <taxon>Spermatophyta</taxon>
        <taxon>Magnoliopsida</taxon>
        <taxon>Liliopsida</taxon>
        <taxon>Poales</taxon>
        <taxon>Poaceae</taxon>
        <taxon>PACMAD clade</taxon>
        <taxon>Panicoideae</taxon>
        <taxon>Panicodae</taxon>
        <taxon>Paniceae</taxon>
        <taxon>Panicinae</taxon>
        <taxon>Panicum</taxon>
        <taxon>Panicum sect. Panicum</taxon>
    </lineage>
</organism>
<feature type="region of interest" description="Disordered" evidence="2">
    <location>
        <begin position="150"/>
        <end position="186"/>
    </location>
</feature>
<evidence type="ECO:0000313" key="4">
    <source>
        <dbReference type="EMBL" id="RLM55099.1"/>
    </source>
</evidence>
<dbReference type="GO" id="GO:0005847">
    <property type="term" value="C:mRNA cleavage and polyadenylation specificity factor complex"/>
    <property type="evidence" value="ECO:0007669"/>
    <property type="project" value="TreeGrafter"/>
</dbReference>
<evidence type="ECO:0000313" key="5">
    <source>
        <dbReference type="Proteomes" id="UP000275267"/>
    </source>
</evidence>
<dbReference type="Gene3D" id="3.30.70.330">
    <property type="match status" value="1"/>
</dbReference>
<dbReference type="SMART" id="SM00360">
    <property type="entry name" value="RRM"/>
    <property type="match status" value="1"/>
</dbReference>
<gene>
    <name evidence="4" type="ORF">C2845_PM10G20180</name>
</gene>
<comment type="caution">
    <text evidence="4">The sequence shown here is derived from an EMBL/GenBank/DDBJ whole genome shotgun (WGS) entry which is preliminary data.</text>
</comment>
<sequence>MLGPCQHASLRPGSNRNGKELLSIPGDRLGRRAPSPPPIRVGGAGAPHNQASESPRVAQPTQINASGRAPNPGSCSSVVFVGNIPYHAGEEELRAACEEIGPVVSLRVATDEGTAKPRGFAFVEYLDDETALSACRNLHGRALRVGLERQRGAATRDDDAGADEEHRPVGAEGAAHAASMLAPSARPSGAVTAYLPGLSRRQLRELLGALGREDPGLVERANTPGWRR</sequence>
<dbReference type="GO" id="GO:0003729">
    <property type="term" value="F:mRNA binding"/>
    <property type="evidence" value="ECO:0007669"/>
    <property type="project" value="TreeGrafter"/>
</dbReference>
<evidence type="ECO:0000256" key="1">
    <source>
        <dbReference type="PROSITE-ProRule" id="PRU00176"/>
    </source>
</evidence>
<feature type="region of interest" description="Disordered" evidence="2">
    <location>
        <begin position="1"/>
        <end position="72"/>
    </location>
</feature>
<feature type="domain" description="RRM" evidence="3">
    <location>
        <begin position="77"/>
        <end position="150"/>
    </location>
</feature>
<keyword evidence="5" id="KW-1185">Reference proteome</keyword>
<name>A0A3L6PDU4_PANMI</name>
<feature type="compositionally biased region" description="Basic and acidic residues" evidence="2">
    <location>
        <begin position="150"/>
        <end position="169"/>
    </location>
</feature>
<evidence type="ECO:0000259" key="3">
    <source>
        <dbReference type="PROSITE" id="PS50102"/>
    </source>
</evidence>
<proteinExistence type="predicted"/>
<dbReference type="InterPro" id="IPR035979">
    <property type="entry name" value="RBD_domain_sf"/>
</dbReference>
<dbReference type="AlphaFoldDB" id="A0A3L6PDU4"/>
<dbReference type="SUPFAM" id="SSF54928">
    <property type="entry name" value="RNA-binding domain, RBD"/>
    <property type="match status" value="1"/>
</dbReference>
<dbReference type="PANTHER" id="PTHR45735">
    <property type="entry name" value="CLEAVAGE STIMULATION FACTOR SUBUNIT 2"/>
    <property type="match status" value="1"/>
</dbReference>
<dbReference type="PANTHER" id="PTHR45735:SF8">
    <property type="entry name" value="RRM DOMAIN-CONTAINING PROTEIN"/>
    <property type="match status" value="1"/>
</dbReference>
<dbReference type="OrthoDB" id="272703at2759"/>
<dbReference type="InterPro" id="IPR000504">
    <property type="entry name" value="RRM_dom"/>
</dbReference>
<dbReference type="InterPro" id="IPR012677">
    <property type="entry name" value="Nucleotide-bd_a/b_plait_sf"/>
</dbReference>
<dbReference type="Pfam" id="PF00076">
    <property type="entry name" value="RRM_1"/>
    <property type="match status" value="1"/>
</dbReference>
<keyword evidence="1" id="KW-0694">RNA-binding</keyword>
<reference evidence="5" key="1">
    <citation type="journal article" date="2019" name="Nat. Commun.">
        <title>The genome of broomcorn millet.</title>
        <authorList>
            <person name="Zou C."/>
            <person name="Miki D."/>
            <person name="Li D."/>
            <person name="Tang Q."/>
            <person name="Xiao L."/>
            <person name="Rajput S."/>
            <person name="Deng P."/>
            <person name="Jia W."/>
            <person name="Huang R."/>
            <person name="Zhang M."/>
            <person name="Sun Y."/>
            <person name="Hu J."/>
            <person name="Fu X."/>
            <person name="Schnable P.S."/>
            <person name="Li F."/>
            <person name="Zhang H."/>
            <person name="Feng B."/>
            <person name="Zhu X."/>
            <person name="Liu R."/>
            <person name="Schnable J.C."/>
            <person name="Zhu J.-K."/>
            <person name="Zhang H."/>
        </authorList>
    </citation>
    <scope>NUCLEOTIDE SEQUENCE [LARGE SCALE GENOMIC DNA]</scope>
</reference>
<dbReference type="PROSITE" id="PS50102">
    <property type="entry name" value="RRM"/>
    <property type="match status" value="1"/>
</dbReference>
<accession>A0A3L6PDU4</accession>
<feature type="compositionally biased region" description="Polar residues" evidence="2">
    <location>
        <begin position="49"/>
        <end position="65"/>
    </location>
</feature>
<protein>
    <recommendedName>
        <fullName evidence="3">RRM domain-containing protein</fullName>
    </recommendedName>
</protein>